<sequence>MTNFRNIDVHKHETAGRYLIEGRHYSVNSFVAMAKDRGVTIHRSTILSRLKGGCTTIDSILAPPDKGKQTGSLNRHQREREEMAKLIAQMGPRKRY</sequence>
<proteinExistence type="predicted"/>
<evidence type="ECO:0000313" key="2">
    <source>
        <dbReference type="Proteomes" id="UP000509570"/>
    </source>
</evidence>
<protein>
    <submittedName>
        <fullName evidence="1">Uncharacterized protein</fullName>
    </submittedName>
</protein>
<keyword evidence="2" id="KW-1185">Reference proteome</keyword>
<dbReference type="EMBL" id="MN937349">
    <property type="protein sequence ID" value="QIQ60826.1"/>
    <property type="molecule type" value="Genomic_DNA"/>
</dbReference>
<reference evidence="1 2" key="1">
    <citation type="submission" date="2020-01" db="EMBL/GenBank/DDBJ databases">
        <authorList>
            <person name="Zhang W."/>
            <person name="Zhang R."/>
            <person name="Hu Y."/>
            <person name="Liu Y."/>
            <person name="Lin W."/>
            <person name="Wang L."/>
            <person name="Li J."/>
            <person name="An X."/>
            <person name="Song L."/>
            <person name="Fan H."/>
            <person name="Shi T."/>
            <person name="Liu H."/>
            <person name="Tong Y."/>
        </authorList>
    </citation>
    <scope>NUCLEOTIDE SEQUENCE [LARGE SCALE GENOMIC DNA]</scope>
</reference>
<dbReference type="Proteomes" id="UP000509570">
    <property type="component" value="Segment"/>
</dbReference>
<evidence type="ECO:0000313" key="1">
    <source>
        <dbReference type="EMBL" id="QIQ60826.1"/>
    </source>
</evidence>
<accession>A0A7D2LR08</accession>
<dbReference type="GeneID" id="77953665"/>
<dbReference type="KEGG" id="vg:77953665"/>
<dbReference type="RefSeq" id="YP_010677291.1">
    <property type="nucleotide sequence ID" value="NC_071019.1"/>
</dbReference>
<organism evidence="1 2">
    <name type="scientific">Stenotrophomonas phage vB_SmaS_BUCT548</name>
    <dbReference type="NCBI Taxonomy" id="2712941"/>
    <lineage>
        <taxon>Viruses</taxon>
        <taxon>Duplodnaviria</taxon>
        <taxon>Heunggongvirae</taxon>
        <taxon>Uroviricota</taxon>
        <taxon>Caudoviricetes</taxon>
        <taxon>Beaumontvirinae</taxon>
        <taxon>Bixiavirus</taxon>
        <taxon>Bixiavirus BUCT548</taxon>
    </lineage>
</organism>
<name>A0A7D2LR08_9CAUD</name>